<dbReference type="Pfam" id="PF02731">
    <property type="entry name" value="SKIP_SNW"/>
    <property type="match status" value="1"/>
</dbReference>
<comment type="similarity">
    <text evidence="1">Belongs to the SNW family.</text>
</comment>
<dbReference type="GO" id="GO:0005681">
    <property type="term" value="C:spliceosomal complex"/>
    <property type="evidence" value="ECO:0007669"/>
    <property type="project" value="InterPro"/>
</dbReference>
<dbReference type="EMBL" id="JRKL02007045">
    <property type="protein sequence ID" value="KAF3948180.1"/>
    <property type="molecule type" value="Genomic_DNA"/>
</dbReference>
<feature type="domain" description="SKI-interacting protein SKIP SNW" evidence="2">
    <location>
        <begin position="171"/>
        <end position="259"/>
    </location>
</feature>
<protein>
    <recommendedName>
        <fullName evidence="2">SKI-interacting protein SKIP SNW domain-containing protein</fullName>
    </recommendedName>
</protein>
<sequence>MGLAENVERTDRKKPLQPPLVESNLRSEFGLAVTGLCFIMVLVLLPTKSTPASYYDHSNDLWFKRGFRGGGAFPEIHIEQYPLDMGRDRLLKPGSKIIPVIIDTHGNIVYDAIVRQNENSNKILYSQRKDLEPKVLKNNCEEKRDDEELKKEIEETTLETKAALEKIVNVRLRAKERIIRMMEMPVDLLEPPKFKHKRVPKAFGSPPVPMMRSPPRPMIVNDQQDWKVPPSISNWKNPKGYMIPLDKRLAADGRGLQEALYVSKQKA</sequence>
<reference evidence="3" key="1">
    <citation type="submission" date="2020-03" db="EMBL/GenBank/DDBJ databases">
        <title>Castanea mollissima Vanexum genome sequencing.</title>
        <authorList>
            <person name="Staton M."/>
        </authorList>
    </citation>
    <scope>NUCLEOTIDE SEQUENCE</scope>
    <source>
        <tissue evidence="3">Leaf</tissue>
    </source>
</reference>
<accession>A0A8J4Q8U1</accession>
<gene>
    <name evidence="3" type="ORF">CMV_025790</name>
</gene>
<dbReference type="GO" id="GO:0000398">
    <property type="term" value="P:mRNA splicing, via spliceosome"/>
    <property type="evidence" value="ECO:0007669"/>
    <property type="project" value="InterPro"/>
</dbReference>
<evidence type="ECO:0000259" key="2">
    <source>
        <dbReference type="Pfam" id="PF02731"/>
    </source>
</evidence>
<comment type="caution">
    <text evidence="3">The sequence shown here is derived from an EMBL/GenBank/DDBJ whole genome shotgun (WGS) entry which is preliminary data.</text>
</comment>
<dbReference type="InterPro" id="IPR004015">
    <property type="entry name" value="SKI-int_prot_SKIP_SNW-dom"/>
</dbReference>
<evidence type="ECO:0000256" key="1">
    <source>
        <dbReference type="ARBA" id="ARBA00010197"/>
    </source>
</evidence>
<organism evidence="3 4">
    <name type="scientific">Castanea mollissima</name>
    <name type="common">Chinese chestnut</name>
    <dbReference type="NCBI Taxonomy" id="60419"/>
    <lineage>
        <taxon>Eukaryota</taxon>
        <taxon>Viridiplantae</taxon>
        <taxon>Streptophyta</taxon>
        <taxon>Embryophyta</taxon>
        <taxon>Tracheophyta</taxon>
        <taxon>Spermatophyta</taxon>
        <taxon>Magnoliopsida</taxon>
        <taxon>eudicotyledons</taxon>
        <taxon>Gunneridae</taxon>
        <taxon>Pentapetalae</taxon>
        <taxon>rosids</taxon>
        <taxon>fabids</taxon>
        <taxon>Fagales</taxon>
        <taxon>Fagaceae</taxon>
        <taxon>Castanea</taxon>
    </lineage>
</organism>
<evidence type="ECO:0000313" key="3">
    <source>
        <dbReference type="EMBL" id="KAF3948180.1"/>
    </source>
</evidence>
<dbReference type="InterPro" id="IPR017862">
    <property type="entry name" value="SKI-int_prot_SKIP"/>
</dbReference>
<name>A0A8J4Q8U1_9ROSI</name>
<dbReference type="Proteomes" id="UP000737018">
    <property type="component" value="Unassembled WGS sequence"/>
</dbReference>
<keyword evidence="4" id="KW-1185">Reference proteome</keyword>
<proteinExistence type="inferred from homology"/>
<dbReference type="PANTHER" id="PTHR12096">
    <property type="entry name" value="NUCLEAR PROTEIN SKIP-RELATED"/>
    <property type="match status" value="1"/>
</dbReference>
<dbReference type="AlphaFoldDB" id="A0A8J4Q8U1"/>
<evidence type="ECO:0000313" key="4">
    <source>
        <dbReference type="Proteomes" id="UP000737018"/>
    </source>
</evidence>
<dbReference type="OrthoDB" id="666364at2759"/>